<dbReference type="GO" id="GO:0098552">
    <property type="term" value="C:side of membrane"/>
    <property type="evidence" value="ECO:0007669"/>
    <property type="project" value="UniProtKB-KW"/>
</dbReference>
<evidence type="ECO:0000256" key="4">
    <source>
        <dbReference type="ARBA" id="ARBA00023180"/>
    </source>
</evidence>
<keyword evidence="6" id="KW-0808">Transferase</keyword>
<dbReference type="EMBL" id="JAVRRJ010000004">
    <property type="protein sequence ID" value="KAK5085569.1"/>
    <property type="molecule type" value="Genomic_DNA"/>
</dbReference>
<dbReference type="InterPro" id="IPR017853">
    <property type="entry name" value="GH"/>
</dbReference>
<name>A0AAN7T159_9EURO</name>
<keyword evidence="4" id="KW-0325">Glycoprotein</keyword>
<dbReference type="Proteomes" id="UP001309876">
    <property type="component" value="Unassembled WGS sequence"/>
</dbReference>
<dbReference type="SUPFAM" id="SSF51445">
    <property type="entry name" value="(Trans)glycosidases"/>
    <property type="match status" value="1"/>
</dbReference>
<comment type="caution">
    <text evidence="8">The sequence shown here is derived from an EMBL/GenBank/DDBJ whole genome shotgun (WGS) entry which is preliminary data.</text>
</comment>
<dbReference type="PANTHER" id="PTHR31468:SF4">
    <property type="entry name" value="1,3-BETA-GLUCANOSYLTRANSFERASE GAS3-RELATED"/>
    <property type="match status" value="1"/>
</dbReference>
<accession>A0AAN7T159</accession>
<feature type="region of interest" description="Disordered" evidence="7">
    <location>
        <begin position="423"/>
        <end position="462"/>
    </location>
</feature>
<evidence type="ECO:0000256" key="3">
    <source>
        <dbReference type="ARBA" id="ARBA00022729"/>
    </source>
</evidence>
<keyword evidence="6" id="KW-0472">Membrane</keyword>
<gene>
    <name evidence="8" type="primary">GAS4</name>
    <name evidence="8" type="ORF">LTR05_004855</name>
</gene>
<evidence type="ECO:0000256" key="6">
    <source>
        <dbReference type="RuleBase" id="RU361209"/>
    </source>
</evidence>
<sequence>MVQFKTALAASALLASTALAVTPVVNDGLDFVNAISGARFQMIGVAYQPGGAAGFNPGSGIDPLSDAEVCLRDAILMQRAGINTVRIYNLDPALDHTQCMSIFNAAGIYLVLDVNSPLPNESINRAAPWTSYNADYMRRVFQIIEAFKNFNNTLGFFSANEVINEESDPSVPRYIRAVTRDIKDYIAAHSSRHIPVGYSAADVRPLLVDTFNYLSCNLANSTNSGMDFFGLNSYSWCGDASFEEAGYNILLEDLSNTSIPIFFSEYGCNQVQPRTFTEVGSIYSAPMTNIFSGGLVYEYSEEPNNYGLVTINGDNSIELKQDYLNLVDQYGRIDLAALTAANSTATQREPPACAASMIRSNLTNSFDVPARLPEVQDMINNGVNGTYPTGFAQVTNTNEIATVTNPDGSTLQGLELRVLAGDQSNLPGENTSGTTGTAGPGTSPSPTSSGSSSTGTNAASSSKVNTGAVVLAALTLGFWAQL</sequence>
<protein>
    <recommendedName>
        <fullName evidence="6">1,3-beta-glucanosyltransferase</fullName>
        <ecNumber evidence="6">2.4.1.-</ecNumber>
    </recommendedName>
</protein>
<feature type="signal peptide" evidence="6">
    <location>
        <begin position="1"/>
        <end position="20"/>
    </location>
</feature>
<proteinExistence type="inferred from homology"/>
<dbReference type="PANTHER" id="PTHR31468">
    <property type="entry name" value="1,3-BETA-GLUCANOSYLTRANSFERASE GAS1"/>
    <property type="match status" value="1"/>
</dbReference>
<comment type="function">
    <text evidence="6">Splits internally a 1,3-beta-glucan molecule and transfers the newly generated reducing end (the donor) to the non-reducing end of another 1,3-beta-glucan molecule (the acceptor) forming a 1,3-beta linkage, resulting in the elongation of 1,3-beta-glucan chains in the cell wall.</text>
</comment>
<reference evidence="8 9" key="1">
    <citation type="submission" date="2023-08" db="EMBL/GenBank/DDBJ databases">
        <title>Black Yeasts Isolated from many extreme environments.</title>
        <authorList>
            <person name="Coleine C."/>
            <person name="Stajich J.E."/>
            <person name="Selbmann L."/>
        </authorList>
    </citation>
    <scope>NUCLEOTIDE SEQUENCE [LARGE SCALE GENOMIC DNA]</scope>
    <source>
        <strain evidence="8 9">CCFEE 5910</strain>
    </source>
</reference>
<evidence type="ECO:0000256" key="2">
    <source>
        <dbReference type="ARBA" id="ARBA00007528"/>
    </source>
</evidence>
<organism evidence="8 9">
    <name type="scientific">Lithohypha guttulata</name>
    <dbReference type="NCBI Taxonomy" id="1690604"/>
    <lineage>
        <taxon>Eukaryota</taxon>
        <taxon>Fungi</taxon>
        <taxon>Dikarya</taxon>
        <taxon>Ascomycota</taxon>
        <taxon>Pezizomycotina</taxon>
        <taxon>Eurotiomycetes</taxon>
        <taxon>Chaetothyriomycetidae</taxon>
        <taxon>Chaetothyriales</taxon>
        <taxon>Trichomeriaceae</taxon>
        <taxon>Lithohypha</taxon>
    </lineage>
</organism>
<evidence type="ECO:0000313" key="9">
    <source>
        <dbReference type="Proteomes" id="UP001309876"/>
    </source>
</evidence>
<dbReference type="GO" id="GO:0042124">
    <property type="term" value="F:1,3-beta-glucanosyltransferase activity"/>
    <property type="evidence" value="ECO:0007669"/>
    <property type="project" value="TreeGrafter"/>
</dbReference>
<keyword evidence="9" id="KW-1185">Reference proteome</keyword>
<comment type="similarity">
    <text evidence="2 6">Belongs to the glycosyl hydrolase 72 family.</text>
</comment>
<evidence type="ECO:0000256" key="1">
    <source>
        <dbReference type="ARBA" id="ARBA00004609"/>
    </source>
</evidence>
<keyword evidence="6" id="KW-0336">GPI-anchor</keyword>
<dbReference type="AlphaFoldDB" id="A0AAN7T159"/>
<evidence type="ECO:0000313" key="8">
    <source>
        <dbReference type="EMBL" id="KAK5085569.1"/>
    </source>
</evidence>
<keyword evidence="5 6" id="KW-0449">Lipoprotein</keyword>
<dbReference type="GO" id="GO:0031505">
    <property type="term" value="P:fungal-type cell wall organization"/>
    <property type="evidence" value="ECO:0007669"/>
    <property type="project" value="TreeGrafter"/>
</dbReference>
<dbReference type="EC" id="2.4.1.-" evidence="6"/>
<comment type="subcellular location">
    <subcellularLocation>
        <location evidence="1 6">Cell membrane</location>
        <topology evidence="1 6">Lipid-anchor</topology>
        <topology evidence="1 6">GPI-anchor</topology>
    </subcellularLocation>
</comment>
<feature type="compositionally biased region" description="Low complexity" evidence="7">
    <location>
        <begin position="430"/>
        <end position="462"/>
    </location>
</feature>
<dbReference type="Pfam" id="PF03198">
    <property type="entry name" value="Glyco_hydro_72"/>
    <property type="match status" value="1"/>
</dbReference>
<dbReference type="GO" id="GO:0005886">
    <property type="term" value="C:plasma membrane"/>
    <property type="evidence" value="ECO:0007669"/>
    <property type="project" value="UniProtKB-SubCell"/>
</dbReference>
<feature type="chain" id="PRO_5042662191" description="1,3-beta-glucanosyltransferase" evidence="6">
    <location>
        <begin position="21"/>
        <end position="482"/>
    </location>
</feature>
<dbReference type="GO" id="GO:0071970">
    <property type="term" value="P:fungal-type cell wall (1-&gt;3)-beta-D-glucan biosynthetic process"/>
    <property type="evidence" value="ECO:0007669"/>
    <property type="project" value="TreeGrafter"/>
</dbReference>
<keyword evidence="3 6" id="KW-0732">Signal</keyword>
<evidence type="ECO:0000256" key="5">
    <source>
        <dbReference type="ARBA" id="ARBA00023288"/>
    </source>
</evidence>
<dbReference type="InterPro" id="IPR004886">
    <property type="entry name" value="Glucanosyltransferase"/>
</dbReference>
<dbReference type="Gene3D" id="3.20.20.80">
    <property type="entry name" value="Glycosidases"/>
    <property type="match status" value="1"/>
</dbReference>
<evidence type="ECO:0000256" key="7">
    <source>
        <dbReference type="SAM" id="MobiDB-lite"/>
    </source>
</evidence>